<name>A0ABR2ZH40_9AGAR</name>
<organism evidence="2 3">
    <name type="scientific">Marasmius tenuissimus</name>
    <dbReference type="NCBI Taxonomy" id="585030"/>
    <lineage>
        <taxon>Eukaryota</taxon>
        <taxon>Fungi</taxon>
        <taxon>Dikarya</taxon>
        <taxon>Basidiomycota</taxon>
        <taxon>Agaricomycotina</taxon>
        <taxon>Agaricomycetes</taxon>
        <taxon>Agaricomycetidae</taxon>
        <taxon>Agaricales</taxon>
        <taxon>Marasmiineae</taxon>
        <taxon>Marasmiaceae</taxon>
        <taxon>Marasmius</taxon>
    </lineage>
</organism>
<sequence length="164" mass="18089">MFTFITSGDPHNPRITVVEEQDTPKEVNSFTERSERAVNDADDDDSVPLDQPSSEAPDTQCNEADQVNTCAATSTLAEDDQEGPKARITHGLAPSRRYSQSYSNECQPPVWPRAIYELFVLAWSITVVVLSISFDRVTRVMGKSSPGNMGFGAKVEMRKETTDG</sequence>
<proteinExistence type="predicted"/>
<evidence type="ECO:0000313" key="3">
    <source>
        <dbReference type="Proteomes" id="UP001437256"/>
    </source>
</evidence>
<evidence type="ECO:0000313" key="2">
    <source>
        <dbReference type="EMBL" id="KAL0060562.1"/>
    </source>
</evidence>
<dbReference type="EMBL" id="JBBXMP010000170">
    <property type="protein sequence ID" value="KAL0060562.1"/>
    <property type="molecule type" value="Genomic_DNA"/>
</dbReference>
<evidence type="ECO:0000256" key="1">
    <source>
        <dbReference type="SAM" id="MobiDB-lite"/>
    </source>
</evidence>
<reference evidence="2 3" key="1">
    <citation type="submission" date="2024-05" db="EMBL/GenBank/DDBJ databases">
        <title>A draft genome resource for the thread blight pathogen Marasmius tenuissimus strain MS-2.</title>
        <authorList>
            <person name="Yulfo-Soto G.E."/>
            <person name="Baruah I.K."/>
            <person name="Amoako-Attah I."/>
            <person name="Bukari Y."/>
            <person name="Meinhardt L.W."/>
            <person name="Bailey B.A."/>
            <person name="Cohen S.P."/>
        </authorList>
    </citation>
    <scope>NUCLEOTIDE SEQUENCE [LARGE SCALE GENOMIC DNA]</scope>
    <source>
        <strain evidence="2 3">MS-2</strain>
    </source>
</reference>
<gene>
    <name evidence="2" type="ORF">AAF712_012650</name>
</gene>
<protein>
    <submittedName>
        <fullName evidence="2">Uncharacterized protein</fullName>
    </submittedName>
</protein>
<dbReference type="Proteomes" id="UP001437256">
    <property type="component" value="Unassembled WGS sequence"/>
</dbReference>
<keyword evidence="3" id="KW-1185">Reference proteome</keyword>
<comment type="caution">
    <text evidence="2">The sequence shown here is derived from an EMBL/GenBank/DDBJ whole genome shotgun (WGS) entry which is preliminary data.</text>
</comment>
<feature type="region of interest" description="Disordered" evidence="1">
    <location>
        <begin position="1"/>
        <end position="65"/>
    </location>
</feature>
<feature type="compositionally biased region" description="Polar residues" evidence="1">
    <location>
        <begin position="51"/>
        <end position="65"/>
    </location>
</feature>
<accession>A0ABR2ZH40</accession>